<evidence type="ECO:0000256" key="3">
    <source>
        <dbReference type="ARBA" id="ARBA00023163"/>
    </source>
</evidence>
<proteinExistence type="predicted"/>
<accession>A0A1I0RUU5</accession>
<evidence type="ECO:0000313" key="6">
    <source>
        <dbReference type="Proteomes" id="UP000199310"/>
    </source>
</evidence>
<dbReference type="Pfam" id="PF02311">
    <property type="entry name" value="AraC_binding"/>
    <property type="match status" value="1"/>
</dbReference>
<keyword evidence="2 5" id="KW-0238">DNA-binding</keyword>
<dbReference type="PRINTS" id="PR00032">
    <property type="entry name" value="HTHARAC"/>
</dbReference>
<evidence type="ECO:0000256" key="2">
    <source>
        <dbReference type="ARBA" id="ARBA00023125"/>
    </source>
</evidence>
<dbReference type="GO" id="GO:0043565">
    <property type="term" value="F:sequence-specific DNA binding"/>
    <property type="evidence" value="ECO:0007669"/>
    <property type="project" value="InterPro"/>
</dbReference>
<dbReference type="AlphaFoldDB" id="A0A1I0RUU5"/>
<dbReference type="PANTHER" id="PTHR43280">
    <property type="entry name" value="ARAC-FAMILY TRANSCRIPTIONAL REGULATOR"/>
    <property type="match status" value="1"/>
</dbReference>
<keyword evidence="6" id="KW-1185">Reference proteome</keyword>
<reference evidence="6" key="1">
    <citation type="submission" date="2016-10" db="EMBL/GenBank/DDBJ databases">
        <authorList>
            <person name="Varghese N."/>
            <person name="Submissions S."/>
        </authorList>
    </citation>
    <scope>NUCLEOTIDE SEQUENCE [LARGE SCALE GENOMIC DNA]</scope>
    <source>
        <strain evidence="6">DSM 3695</strain>
    </source>
</reference>
<evidence type="ECO:0000256" key="1">
    <source>
        <dbReference type="ARBA" id="ARBA00023015"/>
    </source>
</evidence>
<dbReference type="PROSITE" id="PS01124">
    <property type="entry name" value="HTH_ARAC_FAMILY_2"/>
    <property type="match status" value="1"/>
</dbReference>
<protein>
    <submittedName>
        <fullName evidence="5">AraC-type DNA-binding protein</fullName>
    </submittedName>
</protein>
<dbReference type="GO" id="GO:0003700">
    <property type="term" value="F:DNA-binding transcription factor activity"/>
    <property type="evidence" value="ECO:0007669"/>
    <property type="project" value="InterPro"/>
</dbReference>
<sequence>MRKKTTSIPVNVKADESGIGISIERMSAKDLPAADKAIIDAFIASGQSHREDGHSFFLLEEGSVSIEIDFQQHKIPRSSVLYMHPNQVHRITAFKNVVVSSWSINNEHLRPEYLALLESIVPAKPLVLNKETFSLFSEAVSLGIKFSERKEDKLYQSLLRDSCNALVALVISQYLDEAGSTGKPSRFQVITKAFREMLERNYNTGKRPTAYARELNISVPYLNECVKNTTGYSVSYHIQQRVILEAKRLLFYSDRSVKEIATELGFDDYPYFSRLFTKTTGMTPLTFRNKNLG</sequence>
<dbReference type="EMBL" id="FOJG01000001">
    <property type="protein sequence ID" value="SEW45159.1"/>
    <property type="molecule type" value="Genomic_DNA"/>
</dbReference>
<gene>
    <name evidence="5" type="ORF">SAMN04488122_3425</name>
</gene>
<dbReference type="STRING" id="29529.SAMN04488122_3425"/>
<dbReference type="Gene3D" id="1.10.10.60">
    <property type="entry name" value="Homeodomain-like"/>
    <property type="match status" value="1"/>
</dbReference>
<dbReference type="PANTHER" id="PTHR43280:SF32">
    <property type="entry name" value="TRANSCRIPTIONAL REGULATORY PROTEIN"/>
    <property type="match status" value="1"/>
</dbReference>
<dbReference type="InterPro" id="IPR009057">
    <property type="entry name" value="Homeodomain-like_sf"/>
</dbReference>
<dbReference type="InterPro" id="IPR020449">
    <property type="entry name" value="Tscrpt_reg_AraC-type_HTH"/>
</dbReference>
<organism evidence="5 6">
    <name type="scientific">Chitinophaga arvensicola</name>
    <dbReference type="NCBI Taxonomy" id="29529"/>
    <lineage>
        <taxon>Bacteria</taxon>
        <taxon>Pseudomonadati</taxon>
        <taxon>Bacteroidota</taxon>
        <taxon>Chitinophagia</taxon>
        <taxon>Chitinophagales</taxon>
        <taxon>Chitinophagaceae</taxon>
        <taxon>Chitinophaga</taxon>
    </lineage>
</organism>
<dbReference type="SMART" id="SM00342">
    <property type="entry name" value="HTH_ARAC"/>
    <property type="match status" value="1"/>
</dbReference>
<dbReference type="OrthoDB" id="1096411at2"/>
<dbReference type="RefSeq" id="WP_089896663.1">
    <property type="nucleotide sequence ID" value="NZ_FOJG01000001.1"/>
</dbReference>
<keyword evidence="3" id="KW-0804">Transcription</keyword>
<dbReference type="SUPFAM" id="SSF46689">
    <property type="entry name" value="Homeodomain-like"/>
    <property type="match status" value="1"/>
</dbReference>
<evidence type="ECO:0000259" key="4">
    <source>
        <dbReference type="PROSITE" id="PS01124"/>
    </source>
</evidence>
<dbReference type="InterPro" id="IPR018060">
    <property type="entry name" value="HTH_AraC"/>
</dbReference>
<feature type="domain" description="HTH araC/xylS-type" evidence="4">
    <location>
        <begin position="192"/>
        <end position="290"/>
    </location>
</feature>
<dbReference type="InterPro" id="IPR003313">
    <property type="entry name" value="AraC-bd"/>
</dbReference>
<dbReference type="Pfam" id="PF12833">
    <property type="entry name" value="HTH_18"/>
    <property type="match status" value="1"/>
</dbReference>
<evidence type="ECO:0000313" key="5">
    <source>
        <dbReference type="EMBL" id="SEW45159.1"/>
    </source>
</evidence>
<dbReference type="Proteomes" id="UP000199310">
    <property type="component" value="Unassembled WGS sequence"/>
</dbReference>
<keyword evidence="1" id="KW-0805">Transcription regulation</keyword>
<name>A0A1I0RUU5_9BACT</name>